<organism evidence="1 2">
    <name type="scientific">Helicobacter zhangjianzhongii</name>
    <dbReference type="NCBI Taxonomy" id="2974574"/>
    <lineage>
        <taxon>Bacteria</taxon>
        <taxon>Pseudomonadati</taxon>
        <taxon>Campylobacterota</taxon>
        <taxon>Epsilonproteobacteria</taxon>
        <taxon>Campylobacterales</taxon>
        <taxon>Helicobacteraceae</taxon>
        <taxon>Helicobacter</taxon>
    </lineage>
</organism>
<name>A0ACC6FS49_9HELI</name>
<proteinExistence type="predicted"/>
<accession>A0ACC6FS49</accession>
<dbReference type="EMBL" id="JANURN010000004">
    <property type="protein sequence ID" value="MDL0082104.1"/>
    <property type="molecule type" value="Genomic_DNA"/>
</dbReference>
<evidence type="ECO:0000313" key="2">
    <source>
        <dbReference type="Proteomes" id="UP001173802"/>
    </source>
</evidence>
<sequence>MPPPCTTPLWDSKIVWLESWLCKPRKEIRLGGLSTQRGAAIRDSSPQAESFLEKVDSKLKSTKT</sequence>
<keyword evidence="2" id="KW-1185">Reference proteome</keyword>
<reference evidence="1 2" key="1">
    <citation type="journal article" date="2023" name="Microorganisms">
        <title>Isolation and Genomic Characteristics of Cat-Borne Campylobacter felis sp. nov. and Sheep-Borne Campylobacter ovis sp. nov.</title>
        <authorList>
            <person name="Wang H."/>
            <person name="Li Y."/>
            <person name="Gu Y."/>
            <person name="Zhou G."/>
            <person name="Chen X."/>
            <person name="Zhang X."/>
            <person name="Shao Z."/>
            <person name="Zhang J."/>
            <person name="Zhang M."/>
        </authorList>
    </citation>
    <scope>NUCLEOTIDE SEQUENCE [LARGE SCALE GENOMIC DNA]</scope>
    <source>
        <strain evidence="1 2">XJK30-2</strain>
    </source>
</reference>
<comment type="caution">
    <text evidence="1">The sequence shown here is derived from an EMBL/GenBank/DDBJ whole genome shotgun (WGS) entry which is preliminary data.</text>
</comment>
<evidence type="ECO:0000313" key="1">
    <source>
        <dbReference type="EMBL" id="MDL0082104.1"/>
    </source>
</evidence>
<gene>
    <name evidence="1" type="ORF">NYG90_05370</name>
</gene>
<protein>
    <submittedName>
        <fullName evidence="1">Uncharacterized protein</fullName>
    </submittedName>
</protein>
<dbReference type="Proteomes" id="UP001173802">
    <property type="component" value="Unassembled WGS sequence"/>
</dbReference>